<organism evidence="1 2">
    <name type="scientific">Mesorhizobium dulcispinae</name>
    <dbReference type="NCBI Taxonomy" id="3072316"/>
    <lineage>
        <taxon>Bacteria</taxon>
        <taxon>Pseudomonadati</taxon>
        <taxon>Pseudomonadota</taxon>
        <taxon>Alphaproteobacteria</taxon>
        <taxon>Hyphomicrobiales</taxon>
        <taxon>Phyllobacteriaceae</taxon>
        <taxon>Mesorhizobium</taxon>
    </lineage>
</organism>
<dbReference type="RefSeq" id="WP_320319100.1">
    <property type="nucleotide sequence ID" value="NZ_JAVIIX010000037.1"/>
</dbReference>
<name>A0ABU4XS39_9HYPH</name>
<dbReference type="Proteomes" id="UP001271780">
    <property type="component" value="Unassembled WGS sequence"/>
</dbReference>
<sequence length="383" mass="43354">MAKSKAPSTHPISKQAARLYWLAAQGLVEPLTKLDGAAAVHALVKHLGYVQIDAINVVERAHHHVLWTRHPAYRRVDVERAQSVDKTIFEYWTHALAFVPTEDYRYFMPAMAARRKEPHHRFANVSVDDMDKLLERIKKGPLSISDIDDDVLVEKDHAWASRKPSRRVLSLAFYTGDLTISSRVGIVKTYDLTARHFGWKQQPRPAGESEVNAYMLDRALRSQRVVSLDSVCYLEPSRKPAMKALIDKRVANASLVPVLLEGDRTPHWATAELLDLPVREAPLRATVLSPFDPLIIQRKRLEMLFGYKHLFEAYLPAAKRVLGYFALPVLYGDRIVAAIDAKADRQAKKLIINKRTDFGSEDADQRQAVEVALGAFEAFQFSD</sequence>
<gene>
    <name evidence="1" type="ORF">RFM27_31835</name>
</gene>
<evidence type="ECO:0000313" key="1">
    <source>
        <dbReference type="EMBL" id="MDX8476660.1"/>
    </source>
</evidence>
<dbReference type="EMBL" id="JAVIIZ010000039">
    <property type="protein sequence ID" value="MDX8476660.1"/>
    <property type="molecule type" value="Genomic_DNA"/>
</dbReference>
<proteinExistence type="predicted"/>
<reference evidence="1 2" key="1">
    <citation type="submission" date="2023-08" db="EMBL/GenBank/DDBJ databases">
        <title>Implementing the SeqCode for naming new Mesorhizobium species isolated from Vachellia karroo root nodules.</title>
        <authorList>
            <person name="Van Lill M."/>
        </authorList>
    </citation>
    <scope>NUCLEOTIDE SEQUENCE [LARGE SCALE GENOMIC DNA]</scope>
    <source>
        <strain evidence="1 2">VK23A</strain>
    </source>
</reference>
<dbReference type="PANTHER" id="PTHR30528:SF0">
    <property type="entry name" value="CYTOPLASMIC PROTEIN"/>
    <property type="match status" value="1"/>
</dbReference>
<dbReference type="Pfam" id="PF06224">
    <property type="entry name" value="AlkZ-like"/>
    <property type="match status" value="1"/>
</dbReference>
<dbReference type="InterPro" id="IPR009351">
    <property type="entry name" value="AlkZ-like"/>
</dbReference>
<accession>A0ABU4XS39</accession>
<evidence type="ECO:0000313" key="2">
    <source>
        <dbReference type="Proteomes" id="UP001271780"/>
    </source>
</evidence>
<keyword evidence="2" id="KW-1185">Reference proteome</keyword>
<comment type="caution">
    <text evidence="1">The sequence shown here is derived from an EMBL/GenBank/DDBJ whole genome shotgun (WGS) entry which is preliminary data.</text>
</comment>
<dbReference type="PANTHER" id="PTHR30528">
    <property type="entry name" value="CYTOPLASMIC PROTEIN"/>
    <property type="match status" value="1"/>
</dbReference>
<protein>
    <submittedName>
        <fullName evidence="1">Crosslink repair DNA glycosylase YcaQ family protein</fullName>
    </submittedName>
</protein>